<evidence type="ECO:0000259" key="1">
    <source>
        <dbReference type="Pfam" id="PF09994"/>
    </source>
</evidence>
<gene>
    <name evidence="2" type="ORF">C8035_v002429</name>
</gene>
<feature type="domain" description="T6SS Phospholipase effector Tle1-like catalytic" evidence="1">
    <location>
        <begin position="32"/>
        <end position="314"/>
    </location>
</feature>
<reference evidence="2 3" key="1">
    <citation type="submission" date="2018-11" db="EMBL/GenBank/DDBJ databases">
        <title>Genome sequence and assembly of Colletotrichum spinosum.</title>
        <authorList>
            <person name="Gan P."/>
            <person name="Shirasu K."/>
        </authorList>
    </citation>
    <scope>NUCLEOTIDE SEQUENCE [LARGE SCALE GENOMIC DNA]</scope>
    <source>
        <strain evidence="2 3">CBS 515.97</strain>
    </source>
</reference>
<dbReference type="InterPro" id="IPR018712">
    <property type="entry name" value="Tle1-like_cat"/>
</dbReference>
<dbReference type="PANTHER" id="PTHR33840">
    <property type="match status" value="1"/>
</dbReference>
<dbReference type="Pfam" id="PF09994">
    <property type="entry name" value="T6SS_Tle1-like_cat"/>
    <property type="match status" value="1"/>
</dbReference>
<accession>A0A4R8QAH2</accession>
<dbReference type="Proteomes" id="UP000295083">
    <property type="component" value="Unassembled WGS sequence"/>
</dbReference>
<name>A0A4R8QAH2_9PEZI</name>
<evidence type="ECO:0000313" key="2">
    <source>
        <dbReference type="EMBL" id="TDZ30803.1"/>
    </source>
</evidence>
<evidence type="ECO:0000313" key="3">
    <source>
        <dbReference type="Proteomes" id="UP000295083"/>
    </source>
</evidence>
<proteinExistence type="predicted"/>
<protein>
    <recommendedName>
        <fullName evidence="1">T6SS Phospholipase effector Tle1-like catalytic domain-containing protein</fullName>
    </recommendedName>
</protein>
<dbReference type="EMBL" id="QAPG01000118">
    <property type="protein sequence ID" value="TDZ30803.1"/>
    <property type="molecule type" value="Genomic_DNA"/>
</dbReference>
<dbReference type="SUPFAM" id="SSF53474">
    <property type="entry name" value="alpha/beta-Hydrolases"/>
    <property type="match status" value="1"/>
</dbReference>
<dbReference type="PANTHER" id="PTHR33840:SF1">
    <property type="entry name" value="TLE1 PHOSPHOLIPASE DOMAIN-CONTAINING PROTEIN"/>
    <property type="match status" value="1"/>
</dbReference>
<dbReference type="AlphaFoldDB" id="A0A4R8QAH2"/>
<organism evidence="2 3">
    <name type="scientific">Colletotrichum spinosum</name>
    <dbReference type="NCBI Taxonomy" id="1347390"/>
    <lineage>
        <taxon>Eukaryota</taxon>
        <taxon>Fungi</taxon>
        <taxon>Dikarya</taxon>
        <taxon>Ascomycota</taxon>
        <taxon>Pezizomycotina</taxon>
        <taxon>Sordariomycetes</taxon>
        <taxon>Hypocreomycetidae</taxon>
        <taxon>Glomerellales</taxon>
        <taxon>Glomerellaceae</taxon>
        <taxon>Colletotrichum</taxon>
        <taxon>Colletotrichum orbiculare species complex</taxon>
    </lineage>
</organism>
<keyword evidence="3" id="KW-1185">Reference proteome</keyword>
<dbReference type="Gene3D" id="3.40.50.1820">
    <property type="entry name" value="alpha/beta hydrolase"/>
    <property type="match status" value="1"/>
</dbReference>
<comment type="caution">
    <text evidence="2">The sequence shown here is derived from an EMBL/GenBank/DDBJ whole genome shotgun (WGS) entry which is preliminary data.</text>
</comment>
<sequence>MSCVLPFCEREYIAGEWKDCAHNSRDEGIHKKRLVICCDGTWNNANEGKPPTNVSRLATVVAQKCCSGMPQLVYYHRGAGTDASMGARLLGGIFGTGVVEDIRDVYRFICDNYSPDDEIVIVGFSRGAFTARSVAGMVCSIGLLNGFGLYHFHKIFEDYQNFSNWDSHPFDKEADLKAFDADSVRSLQLQGWEPGEIGMPGGLENVDWKTHREAEEAATKLRKMWFEECKSNRTVYEKDGDGTADRLEEISKWYLKKLERFKMVQCKMDHKTGWWRPRKVEIMAIGVWDTVGSLGIPKGLKLFDCKIAKQLPFESSLRNPYPDEQWTWETADESHHRAAEGWVWERWDPENKQSERLFEEHVGMWERLYMETNRIHLCKKEKDWVSTMPKHAWVRSIGKQMKKLSGRVVGGVRDSAVSTIKAPFKIAERVIYTTRATLGGVVRLLNPYSSLPKLHLFKPNSKHPKLEPRHNNYGLHDLIVWQQGDMRRYTLGPKEPSDS</sequence>
<dbReference type="InterPro" id="IPR029058">
    <property type="entry name" value="AB_hydrolase_fold"/>
</dbReference>